<dbReference type="RefSeq" id="WP_146193225.1">
    <property type="nucleotide sequence ID" value="NZ_QETF01000003.1"/>
</dbReference>
<accession>A0A2V1P6L6</accession>
<dbReference type="AlphaFoldDB" id="A0A2V1P6L6"/>
<comment type="caution">
    <text evidence="1">The sequence shown here is derived from an EMBL/GenBank/DDBJ whole genome shotgun (WGS) entry which is preliminary data.</text>
</comment>
<dbReference type="EMBL" id="QETF01000003">
    <property type="protein sequence ID" value="PWG17986.1"/>
    <property type="molecule type" value="Genomic_DNA"/>
</dbReference>
<organism evidence="1 2">
    <name type="scientific">Salibaculum griseiflavum</name>
    <dbReference type="NCBI Taxonomy" id="1914409"/>
    <lineage>
        <taxon>Bacteria</taxon>
        <taxon>Pseudomonadati</taxon>
        <taxon>Pseudomonadota</taxon>
        <taxon>Alphaproteobacteria</taxon>
        <taxon>Rhodobacterales</taxon>
        <taxon>Roseobacteraceae</taxon>
        <taxon>Salibaculum</taxon>
    </lineage>
</organism>
<name>A0A2V1P6L6_9RHOB</name>
<proteinExistence type="predicted"/>
<evidence type="ECO:0000313" key="2">
    <source>
        <dbReference type="Proteomes" id="UP000245293"/>
    </source>
</evidence>
<dbReference type="Proteomes" id="UP000245293">
    <property type="component" value="Unassembled WGS sequence"/>
</dbReference>
<keyword evidence="2" id="KW-1185">Reference proteome</keyword>
<evidence type="ECO:0000313" key="1">
    <source>
        <dbReference type="EMBL" id="PWG17986.1"/>
    </source>
</evidence>
<reference evidence="2" key="1">
    <citation type="submission" date="2018-05" db="EMBL/GenBank/DDBJ databases">
        <authorList>
            <person name="Du Z."/>
            <person name="Wang X."/>
        </authorList>
    </citation>
    <scope>NUCLEOTIDE SEQUENCE [LARGE SCALE GENOMIC DNA]</scope>
    <source>
        <strain evidence="2">WDS4C29</strain>
    </source>
</reference>
<dbReference type="OrthoDB" id="7859745at2"/>
<sequence>MTPVLAACEMGQTTADGPRMLARATDSAVNNTDLLSDRPMAIAIDPDGCMHWFGDDGAEGYANARYDPVTGKPICTDRIPPGAVISNPQRTGLIDILP</sequence>
<gene>
    <name evidence="1" type="ORF">DFK10_04585</name>
</gene>
<protein>
    <submittedName>
        <fullName evidence="1">Uncharacterized protein</fullName>
    </submittedName>
</protein>